<organism evidence="1 2">
    <name type="scientific">Bauhinia variegata</name>
    <name type="common">Purple orchid tree</name>
    <name type="synonym">Phanera variegata</name>
    <dbReference type="NCBI Taxonomy" id="167791"/>
    <lineage>
        <taxon>Eukaryota</taxon>
        <taxon>Viridiplantae</taxon>
        <taxon>Streptophyta</taxon>
        <taxon>Embryophyta</taxon>
        <taxon>Tracheophyta</taxon>
        <taxon>Spermatophyta</taxon>
        <taxon>Magnoliopsida</taxon>
        <taxon>eudicotyledons</taxon>
        <taxon>Gunneridae</taxon>
        <taxon>Pentapetalae</taxon>
        <taxon>rosids</taxon>
        <taxon>fabids</taxon>
        <taxon>Fabales</taxon>
        <taxon>Fabaceae</taxon>
        <taxon>Cercidoideae</taxon>
        <taxon>Cercideae</taxon>
        <taxon>Bauhiniinae</taxon>
        <taxon>Bauhinia</taxon>
    </lineage>
</organism>
<keyword evidence="2" id="KW-1185">Reference proteome</keyword>
<sequence>MAGLLPGDVSHHGTYQGGSQTNSQEMPEDGSRWYFSRKEIEENSPSKRDGIDLKKETYLRKSYCTFLQDLGMRLKVPQVTIATAIIFCHRFFLRQSHAKNDRRTIATVCMFLAGKVEETPRPLNNVILVSYEIIHKKDPAAVQRIKQKEVYEQQKELILLGERVVLATLGFDLNVHHPYKPLVEAIKIFKVAQNALAQVAWNFVNDGLRTSLCLQFKPHHIAAGAIFLAAKFLKVKLPSDGEKVWWQEFDVTPRQLEEVSNQMLELYEQNRVPQSSDAEGTAGGGAANRATVKAPTTNDETVSTNSDSQTGGTSSRHESSKPASKSGFESTASNHVGRPVANHGSTELKRRAEDDAKSNQHADWESVPYKENIQDAQDMVRSRPAYDEEGESNVGRSEMRETAELKDKHTSRNPDNRDGAFGRPPPEAIKRIDRDKVKAALEKRRKASGHVTRKPEFMDDDDLIERELEDGIELPAQSEKNKQDRRQSWSKPSDRSDHENLQHGRHQDHAGDELHHGTKGLPSYEPDLSTVEEGEVSALDDVGPGHQSPKSSNRKRKAGSSPDRVVEGKQRHSHAPAPHHHNRYDYMEDRGKVSRLGHSERDGKRHAQENHV</sequence>
<dbReference type="EMBL" id="CM039434">
    <property type="protein sequence ID" value="KAI4323190.1"/>
    <property type="molecule type" value="Genomic_DNA"/>
</dbReference>
<comment type="caution">
    <text evidence="1">The sequence shown here is derived from an EMBL/GenBank/DDBJ whole genome shotgun (WGS) entry which is preliminary data.</text>
</comment>
<reference evidence="1 2" key="1">
    <citation type="journal article" date="2022" name="DNA Res.">
        <title>Chromosomal-level genome assembly of the orchid tree Bauhinia variegata (Leguminosae; Cercidoideae) supports the allotetraploid origin hypothesis of Bauhinia.</title>
        <authorList>
            <person name="Zhong Y."/>
            <person name="Chen Y."/>
            <person name="Zheng D."/>
            <person name="Pang J."/>
            <person name="Liu Y."/>
            <person name="Luo S."/>
            <person name="Meng S."/>
            <person name="Qian L."/>
            <person name="Wei D."/>
            <person name="Dai S."/>
            <person name="Zhou R."/>
        </authorList>
    </citation>
    <scope>NUCLEOTIDE SEQUENCE [LARGE SCALE GENOMIC DNA]</scope>
    <source>
        <strain evidence="1">BV-YZ2020</strain>
    </source>
</reference>
<dbReference type="Proteomes" id="UP000828941">
    <property type="component" value="Chromosome 9"/>
</dbReference>
<proteinExistence type="predicted"/>
<name>A0ACB9MH92_BAUVA</name>
<protein>
    <submittedName>
        <fullName evidence="1">Uncharacterized protein</fullName>
    </submittedName>
</protein>
<accession>A0ACB9MH92</accession>
<gene>
    <name evidence="1" type="ORF">L6164_022817</name>
</gene>
<evidence type="ECO:0000313" key="1">
    <source>
        <dbReference type="EMBL" id="KAI4323190.1"/>
    </source>
</evidence>
<evidence type="ECO:0000313" key="2">
    <source>
        <dbReference type="Proteomes" id="UP000828941"/>
    </source>
</evidence>